<organism evidence="2">
    <name type="scientific">Arion vulgaris</name>
    <dbReference type="NCBI Taxonomy" id="1028688"/>
    <lineage>
        <taxon>Eukaryota</taxon>
        <taxon>Metazoa</taxon>
        <taxon>Spiralia</taxon>
        <taxon>Lophotrochozoa</taxon>
        <taxon>Mollusca</taxon>
        <taxon>Gastropoda</taxon>
        <taxon>Heterobranchia</taxon>
        <taxon>Euthyneura</taxon>
        <taxon>Panpulmonata</taxon>
        <taxon>Eupulmonata</taxon>
        <taxon>Stylommatophora</taxon>
        <taxon>Helicina</taxon>
        <taxon>Arionoidea</taxon>
        <taxon>Arionidae</taxon>
        <taxon>Arion</taxon>
    </lineage>
</organism>
<dbReference type="AlphaFoldDB" id="A0A0B6Y751"/>
<evidence type="ECO:0000256" key="1">
    <source>
        <dbReference type="SAM" id="Phobius"/>
    </source>
</evidence>
<keyword evidence="1" id="KW-0472">Membrane</keyword>
<feature type="transmembrane region" description="Helical" evidence="1">
    <location>
        <begin position="20"/>
        <end position="42"/>
    </location>
</feature>
<keyword evidence="1" id="KW-0812">Transmembrane</keyword>
<proteinExistence type="predicted"/>
<accession>A0A0B6Y751</accession>
<sequence>EDQSFNTMVESMKRSRLTNITFIFVTEHACVNGLISMWVLLLEKVHYYKGYLSNLQEHGHEDSTTFPTEEGTCQP</sequence>
<feature type="non-terminal residue" evidence="2">
    <location>
        <position position="1"/>
    </location>
</feature>
<name>A0A0B6Y751_9EUPU</name>
<protein>
    <submittedName>
        <fullName evidence="2">Uncharacterized protein</fullName>
    </submittedName>
</protein>
<keyword evidence="1" id="KW-1133">Transmembrane helix</keyword>
<evidence type="ECO:0000313" key="2">
    <source>
        <dbReference type="EMBL" id="CEK51671.1"/>
    </source>
</evidence>
<reference evidence="2" key="1">
    <citation type="submission" date="2014-12" db="EMBL/GenBank/DDBJ databases">
        <title>Insight into the proteome of Arion vulgaris.</title>
        <authorList>
            <person name="Aradska J."/>
            <person name="Bulat T."/>
            <person name="Smidak R."/>
            <person name="Sarate P."/>
            <person name="Gangsoo J."/>
            <person name="Sialana F."/>
            <person name="Bilban M."/>
            <person name="Lubec G."/>
        </authorList>
    </citation>
    <scope>NUCLEOTIDE SEQUENCE</scope>
    <source>
        <tissue evidence="2">Skin</tissue>
    </source>
</reference>
<gene>
    <name evidence="2" type="primary">ORF14052</name>
</gene>
<dbReference type="EMBL" id="HACG01004806">
    <property type="protein sequence ID" value="CEK51671.1"/>
    <property type="molecule type" value="Transcribed_RNA"/>
</dbReference>